<dbReference type="AlphaFoldDB" id="A0A437L3T2"/>
<dbReference type="Proteomes" id="UP000285211">
    <property type="component" value="Unassembled WGS sequence"/>
</dbReference>
<evidence type="ECO:0000313" key="3">
    <source>
        <dbReference type="Proteomes" id="UP000285211"/>
    </source>
</evidence>
<name>A0A437L3T2_9FLAO</name>
<keyword evidence="3" id="KW-1185">Reference proteome</keyword>
<keyword evidence="1" id="KW-0472">Membrane</keyword>
<feature type="transmembrane region" description="Helical" evidence="1">
    <location>
        <begin position="191"/>
        <end position="211"/>
    </location>
</feature>
<keyword evidence="1" id="KW-1133">Transmembrane helix</keyword>
<organism evidence="2 3">
    <name type="scientific">Flavobacterium sufflavum</name>
    <dbReference type="NCBI Taxonomy" id="1921138"/>
    <lineage>
        <taxon>Bacteria</taxon>
        <taxon>Pseudomonadati</taxon>
        <taxon>Bacteroidota</taxon>
        <taxon>Flavobacteriia</taxon>
        <taxon>Flavobacteriales</taxon>
        <taxon>Flavobacteriaceae</taxon>
        <taxon>Flavobacterium</taxon>
    </lineage>
</organism>
<accession>A0A437L3T2</accession>
<dbReference type="RefSeq" id="WP_128193301.1">
    <property type="nucleotide sequence ID" value="NZ_SACJ01000001.1"/>
</dbReference>
<feature type="transmembrane region" description="Helical" evidence="1">
    <location>
        <begin position="153"/>
        <end position="171"/>
    </location>
</feature>
<gene>
    <name evidence="2" type="ORF">EOD40_02410</name>
</gene>
<feature type="transmembrane region" description="Helical" evidence="1">
    <location>
        <begin position="90"/>
        <end position="108"/>
    </location>
</feature>
<protein>
    <submittedName>
        <fullName evidence="2">Uncharacterized protein</fullName>
    </submittedName>
</protein>
<keyword evidence="1" id="KW-0812">Transmembrane</keyword>
<proteinExistence type="predicted"/>
<comment type="caution">
    <text evidence="2">The sequence shown here is derived from an EMBL/GenBank/DDBJ whole genome shotgun (WGS) entry which is preliminary data.</text>
</comment>
<evidence type="ECO:0000313" key="2">
    <source>
        <dbReference type="EMBL" id="RVT79986.1"/>
    </source>
</evidence>
<dbReference type="OrthoDB" id="1188278at2"/>
<sequence length="223" mass="26595">MKLTNEQIAIIDQTLIDKGVVYDEIKLELLDHIVTDIELETEGSDFDIAFSKAMLKWERELEGVNPSGKFAVSRMVKEKFSKITKNHYKFSLLAVLIFSVLMTTITRLKPEEYFYYNLHLVFYSVYSLICLINIISMFFIWKLKIKTIYGRFFQANVGFTAFNFYLIYSGLNKLSNLYRYYIYKSFFLNFLEWVFKGFFFFMAVYLVMVAVEHFRTIKKYKLV</sequence>
<reference evidence="2 3" key="1">
    <citation type="submission" date="2019-01" db="EMBL/GenBank/DDBJ databases">
        <authorList>
            <person name="Chen W.-M."/>
        </authorList>
    </citation>
    <scope>NUCLEOTIDE SEQUENCE [LARGE SCALE GENOMIC DNA]</scope>
    <source>
        <strain evidence="2 3">BBQ-12</strain>
    </source>
</reference>
<dbReference type="EMBL" id="SACJ01000001">
    <property type="protein sequence ID" value="RVT79986.1"/>
    <property type="molecule type" value="Genomic_DNA"/>
</dbReference>
<evidence type="ECO:0000256" key="1">
    <source>
        <dbReference type="SAM" id="Phobius"/>
    </source>
</evidence>
<feature type="transmembrane region" description="Helical" evidence="1">
    <location>
        <begin position="120"/>
        <end position="141"/>
    </location>
</feature>